<gene>
    <name evidence="1" type="ORF">IE53DRAFT_390412</name>
</gene>
<organism evidence="1 2">
    <name type="scientific">Violaceomyces palustris</name>
    <dbReference type="NCBI Taxonomy" id="1673888"/>
    <lineage>
        <taxon>Eukaryota</taxon>
        <taxon>Fungi</taxon>
        <taxon>Dikarya</taxon>
        <taxon>Basidiomycota</taxon>
        <taxon>Ustilaginomycotina</taxon>
        <taxon>Ustilaginomycetes</taxon>
        <taxon>Violaceomycetales</taxon>
        <taxon>Violaceomycetaceae</taxon>
        <taxon>Violaceomyces</taxon>
    </lineage>
</organism>
<dbReference type="EMBL" id="KZ820426">
    <property type="protein sequence ID" value="PWN47457.1"/>
    <property type="molecule type" value="Genomic_DNA"/>
</dbReference>
<dbReference type="Proteomes" id="UP000245626">
    <property type="component" value="Unassembled WGS sequence"/>
</dbReference>
<evidence type="ECO:0000313" key="1">
    <source>
        <dbReference type="EMBL" id="PWN47457.1"/>
    </source>
</evidence>
<keyword evidence="2" id="KW-1185">Reference proteome</keyword>
<protein>
    <submittedName>
        <fullName evidence="1">Uncharacterized protein</fullName>
    </submittedName>
</protein>
<evidence type="ECO:0000313" key="2">
    <source>
        <dbReference type="Proteomes" id="UP000245626"/>
    </source>
</evidence>
<sequence length="552" mass="60653">MSVKGGFDLLQQDSQFQSPQVSSLPSHSNPQNQVTLTETDPFDWESYIAPYKGIARIHRLLFLARNSPQLRKPCSAAAIDLIQSTTRDTSTYQQALSIHNTNPNNSLIPASERKQSDSEWVERVDSHNRAEREKLELEMRNYQNNLIKESIRMAHRDLGDHFKASGDLQESLKSYTRTRDFCSTSEHVIEMCLNTIQVSLLLGNYSNVLTFISKAEGVLEQYIPSASANSRKLSSASGNIVPPSRGGSTSGADAIGALFRAGGSSASSNAGGGASANGSASTAVATGDSNGGTANGGAKRQVDEIRAKLKVANGLACLGLGEADQAARILVGIDASLVGCLGEFVSASDLAIYVTLCSLASMDRPALKASVLDRQSFRSILEQETHAREILDAFAGAEFKRVGEILDRYKSRHLLDINLAPHLHKLRTTLIRRAIRQFFTPFDRLTISRLASAFGWTETAMAQELIGCIERGELRDLAKGVHGERDGGETLIDWRRKLVEYKKPDNRSRVFSQSLEVGRKRVEENKRLLLRMRLVENNLIVKAPKEREGVQL</sequence>
<reference evidence="1 2" key="1">
    <citation type="journal article" date="2018" name="Mol. Biol. Evol.">
        <title>Broad Genomic Sampling Reveals a Smut Pathogenic Ancestry of the Fungal Clade Ustilaginomycotina.</title>
        <authorList>
            <person name="Kijpornyongpan T."/>
            <person name="Mondo S.J."/>
            <person name="Barry K."/>
            <person name="Sandor L."/>
            <person name="Lee J."/>
            <person name="Lipzen A."/>
            <person name="Pangilinan J."/>
            <person name="LaButti K."/>
            <person name="Hainaut M."/>
            <person name="Henrissat B."/>
            <person name="Grigoriev I.V."/>
            <person name="Spatafora J.W."/>
            <person name="Aime M.C."/>
        </authorList>
    </citation>
    <scope>NUCLEOTIDE SEQUENCE [LARGE SCALE GENOMIC DNA]</scope>
    <source>
        <strain evidence="1 2">SA 807</strain>
    </source>
</reference>
<accession>A0ACD0NNU7</accession>
<name>A0ACD0NNU7_9BASI</name>
<proteinExistence type="predicted"/>